<reference evidence="8" key="1">
    <citation type="submission" date="2020-10" db="EMBL/GenBank/DDBJ databases">
        <title>Taxonomic study of unclassified bacteria belonging to the class Ktedonobacteria.</title>
        <authorList>
            <person name="Yabe S."/>
            <person name="Wang C.M."/>
            <person name="Zheng Y."/>
            <person name="Sakai Y."/>
            <person name="Cavaletti L."/>
            <person name="Monciardini P."/>
            <person name="Donadio S."/>
        </authorList>
    </citation>
    <scope>NUCLEOTIDE SEQUENCE</scope>
    <source>
        <strain evidence="8">ID150040</strain>
    </source>
</reference>
<gene>
    <name evidence="8" type="ORF">KSF_089410</name>
</gene>
<dbReference type="PANTHER" id="PTHR43133:SF8">
    <property type="entry name" value="RNA POLYMERASE SIGMA FACTOR HI_1459-RELATED"/>
    <property type="match status" value="1"/>
</dbReference>
<keyword evidence="3" id="KW-0731">Sigma factor</keyword>
<dbReference type="PANTHER" id="PTHR43133">
    <property type="entry name" value="RNA POLYMERASE ECF-TYPE SIGMA FACTO"/>
    <property type="match status" value="1"/>
</dbReference>
<evidence type="ECO:0000259" key="6">
    <source>
        <dbReference type="Pfam" id="PF04542"/>
    </source>
</evidence>
<keyword evidence="5" id="KW-0804">Transcription</keyword>
<proteinExistence type="inferred from homology"/>
<organism evidence="8 9">
    <name type="scientific">Reticulibacter mediterranei</name>
    <dbReference type="NCBI Taxonomy" id="2778369"/>
    <lineage>
        <taxon>Bacteria</taxon>
        <taxon>Bacillati</taxon>
        <taxon>Chloroflexota</taxon>
        <taxon>Ktedonobacteria</taxon>
        <taxon>Ktedonobacterales</taxon>
        <taxon>Reticulibacteraceae</taxon>
        <taxon>Reticulibacter</taxon>
    </lineage>
</organism>
<dbReference type="InterPro" id="IPR014284">
    <property type="entry name" value="RNA_pol_sigma-70_dom"/>
</dbReference>
<dbReference type="Pfam" id="PF04542">
    <property type="entry name" value="Sigma70_r2"/>
    <property type="match status" value="1"/>
</dbReference>
<dbReference type="Gene3D" id="1.10.10.10">
    <property type="entry name" value="Winged helix-like DNA-binding domain superfamily/Winged helix DNA-binding domain"/>
    <property type="match status" value="2"/>
</dbReference>
<sequence length="293" mass="34601">MVVNLLLSLLTKATKLIMTHLNENTPNTPRLSLDTKDDILVYSAQKKDNQSLEILYKKYEKAIFRYIYRLVYDEDIVYDLMQETYIRAFHHLGDIKDGANFKSWLFAIAKNVVREYKRQIKLRQLSTLSLQDEEVEQEILLASDNRQSNFERYVEEKEQIQTVINTLDEELRQLFQLYYIEDKKSSEIAGTLGVSEKTVARRINRVKEYFHRVYQEQQSSAESTVQLLDEKDKNTIQKEFIQNIDQLKEPYQTVMSLHYQQELSYQAIAHKLGRSVGTIKSQINRGKKFLHMA</sequence>
<evidence type="ECO:0000259" key="7">
    <source>
        <dbReference type="Pfam" id="PF08281"/>
    </source>
</evidence>
<dbReference type="InterPro" id="IPR013249">
    <property type="entry name" value="RNA_pol_sigma70_r4_t2"/>
</dbReference>
<comment type="caution">
    <text evidence="8">The sequence shown here is derived from an EMBL/GenBank/DDBJ whole genome shotgun (WGS) entry which is preliminary data.</text>
</comment>
<dbReference type="GO" id="GO:0016987">
    <property type="term" value="F:sigma factor activity"/>
    <property type="evidence" value="ECO:0007669"/>
    <property type="project" value="UniProtKB-KW"/>
</dbReference>
<dbReference type="InterPro" id="IPR013325">
    <property type="entry name" value="RNA_pol_sigma_r2"/>
</dbReference>
<evidence type="ECO:0000313" key="8">
    <source>
        <dbReference type="EMBL" id="GHO98893.1"/>
    </source>
</evidence>
<dbReference type="Pfam" id="PF08281">
    <property type="entry name" value="Sigma70_r4_2"/>
    <property type="match status" value="2"/>
</dbReference>
<dbReference type="EMBL" id="BNJK01000002">
    <property type="protein sequence ID" value="GHO98893.1"/>
    <property type="molecule type" value="Genomic_DNA"/>
</dbReference>
<evidence type="ECO:0000256" key="3">
    <source>
        <dbReference type="ARBA" id="ARBA00023082"/>
    </source>
</evidence>
<feature type="domain" description="RNA polymerase sigma-70 region 2" evidence="6">
    <location>
        <begin position="55"/>
        <end position="119"/>
    </location>
</feature>
<comment type="similarity">
    <text evidence="1">Belongs to the sigma-70 factor family. ECF subfamily.</text>
</comment>
<dbReference type="GO" id="GO:0006352">
    <property type="term" value="P:DNA-templated transcription initiation"/>
    <property type="evidence" value="ECO:0007669"/>
    <property type="project" value="InterPro"/>
</dbReference>
<evidence type="ECO:0000256" key="5">
    <source>
        <dbReference type="ARBA" id="ARBA00023163"/>
    </source>
</evidence>
<dbReference type="SUPFAM" id="SSF88659">
    <property type="entry name" value="Sigma3 and sigma4 domains of RNA polymerase sigma factors"/>
    <property type="match status" value="2"/>
</dbReference>
<dbReference type="GO" id="GO:0003677">
    <property type="term" value="F:DNA binding"/>
    <property type="evidence" value="ECO:0007669"/>
    <property type="project" value="InterPro"/>
</dbReference>
<dbReference type="Proteomes" id="UP000597444">
    <property type="component" value="Unassembled WGS sequence"/>
</dbReference>
<name>A0A8J3IUR0_9CHLR</name>
<dbReference type="AlphaFoldDB" id="A0A8J3IUR0"/>
<dbReference type="SUPFAM" id="SSF88946">
    <property type="entry name" value="Sigma2 domain of RNA polymerase sigma factors"/>
    <property type="match status" value="1"/>
</dbReference>
<feature type="domain" description="RNA polymerase sigma factor 70 region 4 type 2" evidence="7">
    <location>
        <begin position="158"/>
        <end position="207"/>
    </location>
</feature>
<evidence type="ECO:0000313" key="9">
    <source>
        <dbReference type="Proteomes" id="UP000597444"/>
    </source>
</evidence>
<dbReference type="InterPro" id="IPR013324">
    <property type="entry name" value="RNA_pol_sigma_r3/r4-like"/>
</dbReference>
<dbReference type="NCBIfam" id="TIGR02937">
    <property type="entry name" value="sigma70-ECF"/>
    <property type="match status" value="1"/>
</dbReference>
<dbReference type="InterPro" id="IPR039425">
    <property type="entry name" value="RNA_pol_sigma-70-like"/>
</dbReference>
<accession>A0A8J3IUR0</accession>
<feature type="domain" description="RNA polymerase sigma factor 70 region 4 type 2" evidence="7">
    <location>
        <begin position="244"/>
        <end position="290"/>
    </location>
</feature>
<keyword evidence="2" id="KW-0805">Transcription regulation</keyword>
<evidence type="ECO:0000256" key="1">
    <source>
        <dbReference type="ARBA" id="ARBA00010641"/>
    </source>
</evidence>
<dbReference type="InterPro" id="IPR036388">
    <property type="entry name" value="WH-like_DNA-bd_sf"/>
</dbReference>
<dbReference type="InterPro" id="IPR007627">
    <property type="entry name" value="RNA_pol_sigma70_r2"/>
</dbReference>
<keyword evidence="9" id="KW-1185">Reference proteome</keyword>
<evidence type="ECO:0000256" key="2">
    <source>
        <dbReference type="ARBA" id="ARBA00023015"/>
    </source>
</evidence>
<protein>
    <submittedName>
        <fullName evidence="8">Uncharacterized protein</fullName>
    </submittedName>
</protein>
<evidence type="ECO:0000256" key="4">
    <source>
        <dbReference type="ARBA" id="ARBA00023125"/>
    </source>
</evidence>
<dbReference type="Gene3D" id="1.10.1740.10">
    <property type="match status" value="1"/>
</dbReference>
<keyword evidence="4" id="KW-0238">DNA-binding</keyword>